<proteinExistence type="predicted"/>
<feature type="compositionally biased region" description="Basic and acidic residues" evidence="1">
    <location>
        <begin position="98"/>
        <end position="108"/>
    </location>
</feature>
<feature type="region of interest" description="Disordered" evidence="1">
    <location>
        <begin position="61"/>
        <end position="131"/>
    </location>
</feature>
<accession>A0A9E7FCG7</accession>
<feature type="compositionally biased region" description="Basic residues" evidence="1">
    <location>
        <begin position="87"/>
        <end position="97"/>
    </location>
</feature>
<dbReference type="Proteomes" id="UP001055439">
    <property type="component" value="Chromosome 3"/>
</dbReference>
<dbReference type="EMBL" id="CP097505">
    <property type="protein sequence ID" value="URD93784.1"/>
    <property type="molecule type" value="Genomic_DNA"/>
</dbReference>
<name>A0A9E7FCG7_9LILI</name>
<evidence type="ECO:0000313" key="3">
    <source>
        <dbReference type="Proteomes" id="UP001055439"/>
    </source>
</evidence>
<reference evidence="2" key="1">
    <citation type="submission" date="2022-05" db="EMBL/GenBank/DDBJ databases">
        <title>The Musa troglodytarum L. genome provides insights into the mechanism of non-climacteric behaviour and enrichment of carotenoids.</title>
        <authorList>
            <person name="Wang J."/>
        </authorList>
    </citation>
    <scope>NUCLEOTIDE SEQUENCE</scope>
    <source>
        <tissue evidence="2">Leaf</tissue>
    </source>
</reference>
<organism evidence="2 3">
    <name type="scientific">Musa troglodytarum</name>
    <name type="common">fe'i banana</name>
    <dbReference type="NCBI Taxonomy" id="320322"/>
    <lineage>
        <taxon>Eukaryota</taxon>
        <taxon>Viridiplantae</taxon>
        <taxon>Streptophyta</taxon>
        <taxon>Embryophyta</taxon>
        <taxon>Tracheophyta</taxon>
        <taxon>Spermatophyta</taxon>
        <taxon>Magnoliopsida</taxon>
        <taxon>Liliopsida</taxon>
        <taxon>Zingiberales</taxon>
        <taxon>Musaceae</taxon>
        <taxon>Musa</taxon>
    </lineage>
</organism>
<keyword evidence="3" id="KW-1185">Reference proteome</keyword>
<evidence type="ECO:0000256" key="1">
    <source>
        <dbReference type="SAM" id="MobiDB-lite"/>
    </source>
</evidence>
<sequence>MGVRILIHAIKMTSEIKNEAKGEKSRELLKFEEGLRQSTYKRMDPIQLVLGRGSAQAVASVSASSSSIPQPDLISPKGDGEAASRKTNIKSKKRRRISRVDRTTEKGVRAPIDAIKMTSQTKTGRYHENRYRSRIKVEINRPRRE</sequence>
<gene>
    <name evidence="2" type="ORF">MUK42_27433</name>
</gene>
<evidence type="ECO:0000313" key="2">
    <source>
        <dbReference type="EMBL" id="URD93784.1"/>
    </source>
</evidence>
<dbReference type="AlphaFoldDB" id="A0A9E7FCG7"/>
<protein>
    <submittedName>
        <fullName evidence="2">Uncharacterized protein</fullName>
    </submittedName>
</protein>